<dbReference type="Pfam" id="PF08352">
    <property type="entry name" value="oligo_HPY"/>
    <property type="match status" value="1"/>
</dbReference>
<dbReference type="PANTHER" id="PTHR43297:SF2">
    <property type="entry name" value="DIPEPTIDE TRANSPORT ATP-BINDING PROTEIN DPPD"/>
    <property type="match status" value="1"/>
</dbReference>
<dbReference type="SUPFAM" id="SSF52540">
    <property type="entry name" value="P-loop containing nucleoside triphosphate hydrolases"/>
    <property type="match status" value="1"/>
</dbReference>
<dbReference type="EMBL" id="BAAATZ010000029">
    <property type="protein sequence ID" value="GAA2735443.1"/>
    <property type="molecule type" value="Genomic_DNA"/>
</dbReference>
<name>A0ABN3UNW5_9ACTN</name>
<comment type="similarity">
    <text evidence="2">Belongs to the ABC transporter superfamily.</text>
</comment>
<reference evidence="9 10" key="1">
    <citation type="journal article" date="2019" name="Int. J. Syst. Evol. Microbiol.">
        <title>The Global Catalogue of Microorganisms (GCM) 10K type strain sequencing project: providing services to taxonomists for standard genome sequencing and annotation.</title>
        <authorList>
            <consortium name="The Broad Institute Genomics Platform"/>
            <consortium name="The Broad Institute Genome Sequencing Center for Infectious Disease"/>
            <person name="Wu L."/>
            <person name="Ma J."/>
        </authorList>
    </citation>
    <scope>NUCLEOTIDE SEQUENCE [LARGE SCALE GENOMIC DNA]</scope>
    <source>
        <strain evidence="9 10">JCM 8201</strain>
    </source>
</reference>
<comment type="subcellular location">
    <subcellularLocation>
        <location evidence="1">Cell membrane</location>
        <topology evidence="1">Peripheral membrane protein</topology>
    </subcellularLocation>
</comment>
<evidence type="ECO:0000313" key="10">
    <source>
        <dbReference type="Proteomes" id="UP001501842"/>
    </source>
</evidence>
<dbReference type="InterPro" id="IPR050388">
    <property type="entry name" value="ABC_Ni/Peptide_Import"/>
</dbReference>
<feature type="domain" description="ABC transporter" evidence="8">
    <location>
        <begin position="2"/>
        <end position="242"/>
    </location>
</feature>
<dbReference type="PROSITE" id="PS00211">
    <property type="entry name" value="ABC_TRANSPORTER_1"/>
    <property type="match status" value="1"/>
</dbReference>
<dbReference type="PROSITE" id="PS50893">
    <property type="entry name" value="ABC_TRANSPORTER_2"/>
    <property type="match status" value="1"/>
</dbReference>
<dbReference type="InterPro" id="IPR003593">
    <property type="entry name" value="AAA+_ATPase"/>
</dbReference>
<evidence type="ECO:0000256" key="2">
    <source>
        <dbReference type="ARBA" id="ARBA00005417"/>
    </source>
</evidence>
<proteinExistence type="inferred from homology"/>
<dbReference type="RefSeq" id="WP_344455410.1">
    <property type="nucleotide sequence ID" value="NZ_BAAATZ010000029.1"/>
</dbReference>
<dbReference type="GO" id="GO:0005524">
    <property type="term" value="F:ATP binding"/>
    <property type="evidence" value="ECO:0007669"/>
    <property type="project" value="UniProtKB-KW"/>
</dbReference>
<keyword evidence="7" id="KW-0472">Membrane</keyword>
<evidence type="ECO:0000256" key="7">
    <source>
        <dbReference type="ARBA" id="ARBA00023136"/>
    </source>
</evidence>
<evidence type="ECO:0000256" key="6">
    <source>
        <dbReference type="ARBA" id="ARBA00022840"/>
    </source>
</evidence>
<keyword evidence="5" id="KW-0547">Nucleotide-binding</keyword>
<dbReference type="CDD" id="cd03257">
    <property type="entry name" value="ABC_NikE_OppD_transporters"/>
    <property type="match status" value="1"/>
</dbReference>
<evidence type="ECO:0000256" key="4">
    <source>
        <dbReference type="ARBA" id="ARBA00022475"/>
    </source>
</evidence>
<dbReference type="InterPro" id="IPR013563">
    <property type="entry name" value="Oligopep_ABC_C"/>
</dbReference>
<comment type="caution">
    <text evidence="9">The sequence shown here is derived from an EMBL/GenBank/DDBJ whole genome shotgun (WGS) entry which is preliminary data.</text>
</comment>
<dbReference type="NCBIfam" id="TIGR01727">
    <property type="entry name" value="oligo_HPY"/>
    <property type="match status" value="1"/>
</dbReference>
<keyword evidence="10" id="KW-1185">Reference proteome</keyword>
<dbReference type="Gene3D" id="3.40.50.300">
    <property type="entry name" value="P-loop containing nucleotide triphosphate hydrolases"/>
    <property type="match status" value="1"/>
</dbReference>
<dbReference type="PANTHER" id="PTHR43297">
    <property type="entry name" value="OLIGOPEPTIDE TRANSPORT ATP-BINDING PROTEIN APPD"/>
    <property type="match status" value="1"/>
</dbReference>
<sequence>MLEVEGLVVTAGGVRLVDGVSFEVGAGELFGLVGESGSGKTTAVLALAGLLPAGVERAAGTVVLADEELTAERLERVRGSRIGFVFQDSSGSLDPLMRVGAQVAEVWRIHGGGRREARRRAAELLERVGVGAHRARAYPHELSGGQRQRVGIAMAVALDPRLLIADEPTTALDVTVQAQVMELLSRARKESGAAAVLVSHDLDLLARYADRIGVMYSGRLVEVGAAREVVERPRHPYTRALLASRPRVGAGRGQLPVIEGIAPQPAERPAGCAFHPRCAVAVERCAVDSPALEGGVACWVAGDE</sequence>
<keyword evidence="3" id="KW-0813">Transport</keyword>
<dbReference type="Proteomes" id="UP001501842">
    <property type="component" value="Unassembled WGS sequence"/>
</dbReference>
<protein>
    <submittedName>
        <fullName evidence="9">ABC transporter ATP-binding protein</fullName>
    </submittedName>
</protein>
<dbReference type="InterPro" id="IPR017871">
    <property type="entry name" value="ABC_transporter-like_CS"/>
</dbReference>
<organism evidence="9 10">
    <name type="scientific">Actinocorallia aurantiaca</name>
    <dbReference type="NCBI Taxonomy" id="46204"/>
    <lineage>
        <taxon>Bacteria</taxon>
        <taxon>Bacillati</taxon>
        <taxon>Actinomycetota</taxon>
        <taxon>Actinomycetes</taxon>
        <taxon>Streptosporangiales</taxon>
        <taxon>Thermomonosporaceae</taxon>
        <taxon>Actinocorallia</taxon>
    </lineage>
</organism>
<evidence type="ECO:0000256" key="5">
    <source>
        <dbReference type="ARBA" id="ARBA00022741"/>
    </source>
</evidence>
<evidence type="ECO:0000256" key="3">
    <source>
        <dbReference type="ARBA" id="ARBA00022448"/>
    </source>
</evidence>
<dbReference type="SMART" id="SM00382">
    <property type="entry name" value="AAA"/>
    <property type="match status" value="1"/>
</dbReference>
<dbReference type="InterPro" id="IPR003439">
    <property type="entry name" value="ABC_transporter-like_ATP-bd"/>
</dbReference>
<dbReference type="InterPro" id="IPR027417">
    <property type="entry name" value="P-loop_NTPase"/>
</dbReference>
<accession>A0ABN3UNW5</accession>
<dbReference type="Pfam" id="PF00005">
    <property type="entry name" value="ABC_tran"/>
    <property type="match status" value="1"/>
</dbReference>
<evidence type="ECO:0000313" key="9">
    <source>
        <dbReference type="EMBL" id="GAA2735443.1"/>
    </source>
</evidence>
<evidence type="ECO:0000256" key="1">
    <source>
        <dbReference type="ARBA" id="ARBA00004202"/>
    </source>
</evidence>
<keyword evidence="4" id="KW-1003">Cell membrane</keyword>
<evidence type="ECO:0000259" key="8">
    <source>
        <dbReference type="PROSITE" id="PS50893"/>
    </source>
</evidence>
<keyword evidence="6 9" id="KW-0067">ATP-binding</keyword>
<gene>
    <name evidence="9" type="ORF">GCM10010439_60270</name>
</gene>